<dbReference type="KEGG" id="nli:G3M70_00195"/>
<dbReference type="Gene3D" id="1.25.40.10">
    <property type="entry name" value="Tetratricopeptide repeat domain"/>
    <property type="match status" value="1"/>
</dbReference>
<dbReference type="Gene3D" id="2.40.10.120">
    <property type="match status" value="1"/>
</dbReference>
<dbReference type="Pfam" id="PF13365">
    <property type="entry name" value="Trypsin_2"/>
    <property type="match status" value="1"/>
</dbReference>
<dbReference type="PROSITE" id="PS50293">
    <property type="entry name" value="TPR_REGION"/>
    <property type="match status" value="1"/>
</dbReference>
<feature type="repeat" description="TPR" evidence="3">
    <location>
        <begin position="341"/>
        <end position="374"/>
    </location>
</feature>
<sequence>MKRNFCLKLRRAIGQFFLISLIWSQLFTSANGFEVNKGALALLIAKDVKGEVIGTGTGFVAEPTGLLVTNYHVILDANTIEAVFQNGRRVGIQGVNNLNRRQDWAILQLEKGFYSTLEIGDSAALKNYDYTTALGFPSQRVHREQNGLIGPLVQTHGFVLGIHPQALPDFSFIYTSTPFDPGYSGGPLLDQDNKVVGLATLEGRSINLALPIEYVKPYLKPSSPKTLTALRKEDQNSPEALYYKGNFALYALGDSEKAIEYFEQSLSKDSSFIPARYDLAVAYRGLGQTDRAIAEYEKIIKANPKFPEALSNLGGQYFRKGETEKAIKYFTQALQVYPNFVQGLSNLGAALNKVQRFEEALPHLKRATDLDPEFAITQFNLGNSYFGLGQFEKAEHAFNTARTQGVDFLSLHWKLYEIYNKSDRQKEAIRELEMILEMDPMNQEAAEKLKSLKPQIH</sequence>
<dbReference type="InterPro" id="IPR009003">
    <property type="entry name" value="Peptidase_S1_PA"/>
</dbReference>
<keyword evidence="1" id="KW-0677">Repeat</keyword>
<reference evidence="4 5" key="1">
    <citation type="submission" date="2020-02" db="EMBL/GenBank/DDBJ databases">
        <title>Genomic and physiological characterization of two novel Nitrospinaceae genera.</title>
        <authorList>
            <person name="Mueller A.J."/>
            <person name="Jung M.-Y."/>
            <person name="Strachan C.R."/>
            <person name="Herbold C.W."/>
            <person name="Kirkegaard R.H."/>
            <person name="Daims H."/>
        </authorList>
    </citation>
    <scope>NUCLEOTIDE SEQUENCE [LARGE SCALE GENOMIC DNA]</scope>
    <source>
        <strain evidence="4">EB</strain>
    </source>
</reference>
<evidence type="ECO:0000256" key="3">
    <source>
        <dbReference type="PROSITE-ProRule" id="PRU00339"/>
    </source>
</evidence>
<name>A0A7T0FZ08_9BACT</name>
<gene>
    <name evidence="4" type="ORF">G3M70_00195</name>
</gene>
<accession>A0A7T0FZ08</accession>
<organism evidence="4 5">
    <name type="scientific">Candidatus Nitronauta litoralis</name>
    <dbReference type="NCBI Taxonomy" id="2705533"/>
    <lineage>
        <taxon>Bacteria</taxon>
        <taxon>Pseudomonadati</taxon>
        <taxon>Nitrospinota/Tectimicrobiota group</taxon>
        <taxon>Nitrospinota</taxon>
        <taxon>Nitrospinia</taxon>
        <taxon>Nitrospinales</taxon>
        <taxon>Nitrospinaceae</taxon>
        <taxon>Candidatus Nitronauta</taxon>
    </lineage>
</organism>
<dbReference type="Pfam" id="PF13432">
    <property type="entry name" value="TPR_16"/>
    <property type="match status" value="1"/>
</dbReference>
<dbReference type="PANTHER" id="PTHR45586">
    <property type="entry name" value="TPR REPEAT-CONTAINING PROTEIN PA4667"/>
    <property type="match status" value="1"/>
</dbReference>
<feature type="repeat" description="TPR" evidence="3">
    <location>
        <begin position="307"/>
        <end position="340"/>
    </location>
</feature>
<evidence type="ECO:0000256" key="1">
    <source>
        <dbReference type="ARBA" id="ARBA00022737"/>
    </source>
</evidence>
<dbReference type="Proteomes" id="UP000594688">
    <property type="component" value="Chromosome"/>
</dbReference>
<dbReference type="SUPFAM" id="SSF48452">
    <property type="entry name" value="TPR-like"/>
    <property type="match status" value="1"/>
</dbReference>
<dbReference type="PROSITE" id="PS50005">
    <property type="entry name" value="TPR"/>
    <property type="match status" value="3"/>
</dbReference>
<proteinExistence type="predicted"/>
<dbReference type="Pfam" id="PF13181">
    <property type="entry name" value="TPR_8"/>
    <property type="match status" value="1"/>
</dbReference>
<dbReference type="SUPFAM" id="SSF50494">
    <property type="entry name" value="Trypsin-like serine proteases"/>
    <property type="match status" value="1"/>
</dbReference>
<dbReference type="Pfam" id="PF13414">
    <property type="entry name" value="TPR_11"/>
    <property type="match status" value="1"/>
</dbReference>
<dbReference type="AlphaFoldDB" id="A0A7T0FZ08"/>
<dbReference type="InterPro" id="IPR051012">
    <property type="entry name" value="CellSynth/LPSAsmb/PSIAsmb"/>
</dbReference>
<protein>
    <submittedName>
        <fullName evidence="4">Tetratricopeptide repeat protein</fullName>
    </submittedName>
</protein>
<dbReference type="PANTHER" id="PTHR45586:SF1">
    <property type="entry name" value="LIPOPOLYSACCHARIDE ASSEMBLY PROTEIN B"/>
    <property type="match status" value="1"/>
</dbReference>
<dbReference type="InterPro" id="IPR019734">
    <property type="entry name" value="TPR_rpt"/>
</dbReference>
<feature type="repeat" description="TPR" evidence="3">
    <location>
        <begin position="273"/>
        <end position="306"/>
    </location>
</feature>
<dbReference type="EMBL" id="CP048685">
    <property type="protein sequence ID" value="QPJ60393.1"/>
    <property type="molecule type" value="Genomic_DNA"/>
</dbReference>
<dbReference type="InterPro" id="IPR011990">
    <property type="entry name" value="TPR-like_helical_dom_sf"/>
</dbReference>
<dbReference type="SMART" id="SM00028">
    <property type="entry name" value="TPR"/>
    <property type="match status" value="6"/>
</dbReference>
<evidence type="ECO:0000256" key="2">
    <source>
        <dbReference type="ARBA" id="ARBA00022803"/>
    </source>
</evidence>
<evidence type="ECO:0000313" key="5">
    <source>
        <dbReference type="Proteomes" id="UP000594688"/>
    </source>
</evidence>
<keyword evidence="2 3" id="KW-0802">TPR repeat</keyword>
<evidence type="ECO:0000313" key="4">
    <source>
        <dbReference type="EMBL" id="QPJ60393.1"/>
    </source>
</evidence>